<dbReference type="PANTHER" id="PTHR37162">
    <property type="entry name" value="HAT FAMILY DIMERISATION DOMAINCONTAINING PROTEIN-RELATED"/>
    <property type="match status" value="1"/>
</dbReference>
<feature type="non-terminal residue" evidence="1">
    <location>
        <position position="1"/>
    </location>
</feature>
<dbReference type="Proteomes" id="UP001159405">
    <property type="component" value="Unassembled WGS sequence"/>
</dbReference>
<dbReference type="EMBL" id="CALNXK010000113">
    <property type="protein sequence ID" value="CAH3159065.1"/>
    <property type="molecule type" value="Genomic_DNA"/>
</dbReference>
<name>A0ABN8Q7U1_9CNID</name>
<sequence>DGPSVKWKFYGELKKKVNNDYGTTLINIGSCGLHVVHNSFKRGMDATGWQVSSFLSSLYYIFKDAPARREDFVTISGSTLMPLKFVSHRWLENVPVCQRALMPWDSVADYVKATEDGRVNRPKTKSYEVVKECLKDPCFVA</sequence>
<comment type="caution">
    <text evidence="1">The sequence shown here is derived from an EMBL/GenBank/DDBJ whole genome shotgun (WGS) entry which is preliminary data.</text>
</comment>
<gene>
    <name evidence="1" type="ORF">PLOB_00003444</name>
</gene>
<dbReference type="PANTHER" id="PTHR37162:SF11">
    <property type="match status" value="1"/>
</dbReference>
<evidence type="ECO:0000313" key="1">
    <source>
        <dbReference type="EMBL" id="CAH3159065.1"/>
    </source>
</evidence>
<reference evidence="1 2" key="1">
    <citation type="submission" date="2022-05" db="EMBL/GenBank/DDBJ databases">
        <authorList>
            <consortium name="Genoscope - CEA"/>
            <person name="William W."/>
        </authorList>
    </citation>
    <scope>NUCLEOTIDE SEQUENCE [LARGE SCALE GENOMIC DNA]</scope>
</reference>
<proteinExistence type="predicted"/>
<accession>A0ABN8Q7U1</accession>
<feature type="non-terminal residue" evidence="1">
    <location>
        <position position="141"/>
    </location>
</feature>
<protein>
    <submittedName>
        <fullName evidence="1">Uncharacterized protein</fullName>
    </submittedName>
</protein>
<organism evidence="1 2">
    <name type="scientific">Porites lobata</name>
    <dbReference type="NCBI Taxonomy" id="104759"/>
    <lineage>
        <taxon>Eukaryota</taxon>
        <taxon>Metazoa</taxon>
        <taxon>Cnidaria</taxon>
        <taxon>Anthozoa</taxon>
        <taxon>Hexacorallia</taxon>
        <taxon>Scleractinia</taxon>
        <taxon>Fungiina</taxon>
        <taxon>Poritidae</taxon>
        <taxon>Porites</taxon>
    </lineage>
</organism>
<evidence type="ECO:0000313" key="2">
    <source>
        <dbReference type="Proteomes" id="UP001159405"/>
    </source>
</evidence>
<keyword evidence="2" id="KW-1185">Reference proteome</keyword>